<dbReference type="SUPFAM" id="SSF53756">
    <property type="entry name" value="UDP-Glycosyltransferase/glycogen phosphorylase"/>
    <property type="match status" value="1"/>
</dbReference>
<accession>A0ABV4GFK2</accession>
<dbReference type="Pfam" id="PF13439">
    <property type="entry name" value="Glyco_transf_4"/>
    <property type="match status" value="1"/>
</dbReference>
<proteinExistence type="predicted"/>
<keyword evidence="1" id="KW-0328">Glycosyltransferase</keyword>
<name>A0ABV4GFK2_9BRAD</name>
<sequence>MKEFSARARMPHMSSLEPAAEAKRINVAMLLSCSSFEGFFGWVQGQTRASYLERYRNDWAWYYARGLSRNGIRPMLYIPSLRESGKFATDVGIDVRFLPLENWYQLIERVWVKRLSRRSRWSLYAEERLNTIAFMRPLRKALAADRIDLLYVQEYWSGRFDHLAGRIDLPIVGADHGGLPDRVVKLFKRDSFCRAALLYGQTEQECRIVSRYGGRSRLQPNGCDVSEFFPDAAASRSKTILTITRLTNRQKRTTDLIRALANLPEEWTLDIVGTGPDKDLMQGLAAKLGLSHRVRFHGFVDRSKVRSLLCRCGVYVMPSANEAVALAVLEAMACGAAVVLSRIRAFEQLVTHGVNGVLFPVGDVTGLSAAILDAWRNHQSLGLAAIETVHQSYNAEKLYAELADSLRRSAHHAVATAAESSLNLEALS</sequence>
<reference evidence="5 6" key="1">
    <citation type="submission" date="2024-07" db="EMBL/GenBank/DDBJ databases">
        <title>Genomic Encyclopedia of Type Strains, Phase V (KMG-V): Genome sequencing to study the core and pangenomes of soil and plant-associated prokaryotes.</title>
        <authorList>
            <person name="Whitman W."/>
        </authorList>
    </citation>
    <scope>NUCLEOTIDE SEQUENCE [LARGE SCALE GENOMIC DNA]</scope>
    <source>
        <strain evidence="5 6">USDA 222</strain>
    </source>
</reference>
<keyword evidence="6" id="KW-1185">Reference proteome</keyword>
<dbReference type="Pfam" id="PF00534">
    <property type="entry name" value="Glycos_transf_1"/>
    <property type="match status" value="1"/>
</dbReference>
<feature type="domain" description="Glycosyl transferase family 1" evidence="3">
    <location>
        <begin position="232"/>
        <end position="377"/>
    </location>
</feature>
<comment type="caution">
    <text evidence="5">The sequence shown here is derived from an EMBL/GenBank/DDBJ whole genome shotgun (WGS) entry which is preliminary data.</text>
</comment>
<evidence type="ECO:0000259" key="3">
    <source>
        <dbReference type="Pfam" id="PF00534"/>
    </source>
</evidence>
<dbReference type="PANTHER" id="PTHR12526">
    <property type="entry name" value="GLYCOSYLTRANSFERASE"/>
    <property type="match status" value="1"/>
</dbReference>
<dbReference type="PANTHER" id="PTHR12526:SF510">
    <property type="entry name" value="D-INOSITOL 3-PHOSPHATE GLYCOSYLTRANSFERASE"/>
    <property type="match status" value="1"/>
</dbReference>
<evidence type="ECO:0000256" key="1">
    <source>
        <dbReference type="ARBA" id="ARBA00022676"/>
    </source>
</evidence>
<evidence type="ECO:0000256" key="2">
    <source>
        <dbReference type="ARBA" id="ARBA00022679"/>
    </source>
</evidence>
<dbReference type="RefSeq" id="WP_081493671.1">
    <property type="nucleotide sequence ID" value="NZ_JBGBYD010000002.1"/>
</dbReference>
<evidence type="ECO:0000313" key="5">
    <source>
        <dbReference type="EMBL" id="MEY9469703.1"/>
    </source>
</evidence>
<dbReference type="CDD" id="cd03801">
    <property type="entry name" value="GT4_PimA-like"/>
    <property type="match status" value="1"/>
</dbReference>
<gene>
    <name evidence="5" type="ORF">ABH992_002102</name>
</gene>
<keyword evidence="2" id="KW-0808">Transferase</keyword>
<dbReference type="EMBL" id="JBGBZN010000002">
    <property type="protein sequence ID" value="MEY9469703.1"/>
    <property type="molecule type" value="Genomic_DNA"/>
</dbReference>
<dbReference type="InterPro" id="IPR001296">
    <property type="entry name" value="Glyco_trans_1"/>
</dbReference>
<dbReference type="Gene3D" id="3.40.50.2000">
    <property type="entry name" value="Glycogen Phosphorylase B"/>
    <property type="match status" value="2"/>
</dbReference>
<dbReference type="Proteomes" id="UP001565474">
    <property type="component" value="Unassembled WGS sequence"/>
</dbReference>
<feature type="domain" description="Glycosyltransferase subfamily 4-like N-terminal" evidence="4">
    <location>
        <begin position="62"/>
        <end position="226"/>
    </location>
</feature>
<dbReference type="InterPro" id="IPR028098">
    <property type="entry name" value="Glyco_trans_4-like_N"/>
</dbReference>
<evidence type="ECO:0000313" key="6">
    <source>
        <dbReference type="Proteomes" id="UP001565474"/>
    </source>
</evidence>
<evidence type="ECO:0000259" key="4">
    <source>
        <dbReference type="Pfam" id="PF13439"/>
    </source>
</evidence>
<protein>
    <submittedName>
        <fullName evidence="5">Glycosyltransferase involved in cell wall biosynthesis</fullName>
    </submittedName>
</protein>
<organism evidence="5 6">
    <name type="scientific">Bradyrhizobium yuanmingense</name>
    <dbReference type="NCBI Taxonomy" id="108015"/>
    <lineage>
        <taxon>Bacteria</taxon>
        <taxon>Pseudomonadati</taxon>
        <taxon>Pseudomonadota</taxon>
        <taxon>Alphaproteobacteria</taxon>
        <taxon>Hyphomicrobiales</taxon>
        <taxon>Nitrobacteraceae</taxon>
        <taxon>Bradyrhizobium</taxon>
    </lineage>
</organism>